<gene>
    <name evidence="1" type="ORF">QC823_15210</name>
</gene>
<evidence type="ECO:0008006" key="3">
    <source>
        <dbReference type="Google" id="ProtNLM"/>
    </source>
</evidence>
<dbReference type="EMBL" id="JARWAN010000036">
    <property type="protein sequence ID" value="MDR5900316.1"/>
    <property type="molecule type" value="Genomic_DNA"/>
</dbReference>
<name>A0ABU1H7N7_9GAMM</name>
<keyword evidence="2" id="KW-1185">Reference proteome</keyword>
<organism evidence="1 2">
    <name type="scientific">Vreelandella vilamensis</name>
    <dbReference type="NCBI Taxonomy" id="531309"/>
    <lineage>
        <taxon>Bacteria</taxon>
        <taxon>Pseudomonadati</taxon>
        <taxon>Pseudomonadota</taxon>
        <taxon>Gammaproteobacteria</taxon>
        <taxon>Oceanospirillales</taxon>
        <taxon>Halomonadaceae</taxon>
        <taxon>Vreelandella</taxon>
    </lineage>
</organism>
<comment type="caution">
    <text evidence="1">The sequence shown here is derived from an EMBL/GenBank/DDBJ whole genome shotgun (WGS) entry which is preliminary data.</text>
</comment>
<dbReference type="RefSeq" id="WP_309657194.1">
    <property type="nucleotide sequence ID" value="NZ_JARWAN010000036.1"/>
</dbReference>
<evidence type="ECO:0000313" key="2">
    <source>
        <dbReference type="Proteomes" id="UP001254564"/>
    </source>
</evidence>
<protein>
    <recommendedName>
        <fullName evidence="3">DUF4351 domain-containing protein</fullName>
    </recommendedName>
</protein>
<dbReference type="Proteomes" id="UP001254564">
    <property type="component" value="Unassembled WGS sequence"/>
</dbReference>
<reference evidence="1 2" key="1">
    <citation type="submission" date="2023-04" db="EMBL/GenBank/DDBJ databases">
        <title>A long-awaited taxogenomic arrangement of the family Halomonadaceae.</title>
        <authorList>
            <person name="De La Haba R."/>
            <person name="Chuvochina M."/>
            <person name="Wittouck S."/>
            <person name="Arahal D.R."/>
            <person name="Sanchez-Porro C."/>
            <person name="Hugenholtz P."/>
            <person name="Ventosa A."/>
        </authorList>
    </citation>
    <scope>NUCLEOTIDE SEQUENCE [LARGE SCALE GENOMIC DNA]</scope>
    <source>
        <strain evidence="1 2">DSM 21020</strain>
    </source>
</reference>
<sequence>MLAENLESWAKKEQMEGEQRGRLMEARYNLRAQLSFKFGEVPGWVESRVEQADHEQLKVWSRDILFASSLDEMFKQ</sequence>
<evidence type="ECO:0000313" key="1">
    <source>
        <dbReference type="EMBL" id="MDR5900316.1"/>
    </source>
</evidence>
<accession>A0ABU1H7N7</accession>
<proteinExistence type="predicted"/>